<gene>
    <name evidence="2" type="primary">X975_18455</name>
    <name evidence="2" type="ORF">NPIL_315561</name>
</gene>
<organism evidence="2 3">
    <name type="scientific">Nephila pilipes</name>
    <name type="common">Giant wood spider</name>
    <name type="synonym">Nephila maculata</name>
    <dbReference type="NCBI Taxonomy" id="299642"/>
    <lineage>
        <taxon>Eukaryota</taxon>
        <taxon>Metazoa</taxon>
        <taxon>Ecdysozoa</taxon>
        <taxon>Arthropoda</taxon>
        <taxon>Chelicerata</taxon>
        <taxon>Arachnida</taxon>
        <taxon>Araneae</taxon>
        <taxon>Araneomorphae</taxon>
        <taxon>Entelegynae</taxon>
        <taxon>Araneoidea</taxon>
        <taxon>Nephilidae</taxon>
        <taxon>Nephila</taxon>
    </lineage>
</organism>
<evidence type="ECO:0000259" key="1">
    <source>
        <dbReference type="Pfam" id="PF13843"/>
    </source>
</evidence>
<dbReference type="OrthoDB" id="6409715at2759"/>
<comment type="caution">
    <text evidence="2">The sequence shown here is derived from an EMBL/GenBank/DDBJ whole genome shotgun (WGS) entry which is preliminary data.</text>
</comment>
<dbReference type="PANTHER" id="PTHR46599">
    <property type="entry name" value="PIGGYBAC TRANSPOSABLE ELEMENT-DERIVED PROTEIN 4"/>
    <property type="match status" value="1"/>
</dbReference>
<dbReference type="Pfam" id="PF13843">
    <property type="entry name" value="DDE_Tnp_1_7"/>
    <property type="match status" value="1"/>
</dbReference>
<proteinExistence type="predicted"/>
<accession>A0A8X6N1T7</accession>
<reference evidence="2" key="1">
    <citation type="submission" date="2020-08" db="EMBL/GenBank/DDBJ databases">
        <title>Multicomponent nature underlies the extraordinary mechanical properties of spider dragline silk.</title>
        <authorList>
            <person name="Kono N."/>
            <person name="Nakamura H."/>
            <person name="Mori M."/>
            <person name="Yoshida Y."/>
            <person name="Ohtoshi R."/>
            <person name="Malay A.D."/>
            <person name="Moran D.A.P."/>
            <person name="Tomita M."/>
            <person name="Numata K."/>
            <person name="Arakawa K."/>
        </authorList>
    </citation>
    <scope>NUCLEOTIDE SEQUENCE</scope>
</reference>
<name>A0A8X6N1T7_NEPPI</name>
<protein>
    <submittedName>
        <fullName evidence="2">PiggyBac transposable element-derived protein 4</fullName>
    </submittedName>
</protein>
<evidence type="ECO:0000313" key="2">
    <source>
        <dbReference type="EMBL" id="GFS89598.1"/>
    </source>
</evidence>
<keyword evidence="3" id="KW-1185">Reference proteome</keyword>
<sequence>MGTIRKNRIQDYWETDSMFGLRVSSENSSRNRFLLLLRALHFSKIPEQNTEPRKDRLYKIRSTVNLFKAGVPEIYYPGQDIRLDEFMVLWRGRLIFIQYIPKKRHKYGIKLNMNTNPHSIVLKFVVYAGILDNFGGNEHVQKVIMNLLEGI</sequence>
<evidence type="ECO:0000313" key="3">
    <source>
        <dbReference type="Proteomes" id="UP000887013"/>
    </source>
</evidence>
<dbReference type="EMBL" id="BMAW01053160">
    <property type="protein sequence ID" value="GFS89598.1"/>
    <property type="molecule type" value="Genomic_DNA"/>
</dbReference>
<dbReference type="InterPro" id="IPR029526">
    <property type="entry name" value="PGBD"/>
</dbReference>
<dbReference type="AlphaFoldDB" id="A0A8X6N1T7"/>
<feature type="domain" description="PiggyBac transposable element-derived protein" evidence="1">
    <location>
        <begin position="1"/>
        <end position="149"/>
    </location>
</feature>
<dbReference type="Proteomes" id="UP000887013">
    <property type="component" value="Unassembled WGS sequence"/>
</dbReference>
<dbReference type="PANTHER" id="PTHR46599:SF3">
    <property type="entry name" value="PIGGYBAC TRANSPOSABLE ELEMENT-DERIVED PROTEIN 4"/>
    <property type="match status" value="1"/>
</dbReference>